<sequence>MTVSKGVILEKLIEILKSGGVSPIPERRFLLEKISVRMHEVQSLKMDEGKWKTPEASDFTSPVCFANSAEVQTDYVSEDVALQQIDGYIDRLIRQS</sequence>
<organism evidence="1 2">
    <name type="scientific">Algoriphagus aquimarinus</name>
    <dbReference type="NCBI Taxonomy" id="237018"/>
    <lineage>
        <taxon>Bacteria</taxon>
        <taxon>Pseudomonadati</taxon>
        <taxon>Bacteroidota</taxon>
        <taxon>Cytophagia</taxon>
        <taxon>Cytophagales</taxon>
        <taxon>Cyclobacteriaceae</taxon>
        <taxon>Algoriphagus</taxon>
    </lineage>
</organism>
<accession>A0A5C7A9L3</accession>
<comment type="caution">
    <text evidence="1">The sequence shown here is derived from an EMBL/GenBank/DDBJ whole genome shotgun (WGS) entry which is preliminary data.</text>
</comment>
<dbReference type="Proteomes" id="UP000321935">
    <property type="component" value="Unassembled WGS sequence"/>
</dbReference>
<name>A0A5C7A9L3_9BACT</name>
<dbReference type="RefSeq" id="WP_146920125.1">
    <property type="nucleotide sequence ID" value="NZ_VORW01000019.1"/>
</dbReference>
<evidence type="ECO:0000313" key="2">
    <source>
        <dbReference type="Proteomes" id="UP000321935"/>
    </source>
</evidence>
<protein>
    <submittedName>
        <fullName evidence="1">Uncharacterized protein</fullName>
    </submittedName>
</protein>
<reference evidence="1 2" key="1">
    <citation type="submission" date="2019-08" db="EMBL/GenBank/DDBJ databases">
        <title>Genomes sequence of Algoriphagus aquimarinus ACAM450.</title>
        <authorList>
            <person name="Bowman J.P."/>
        </authorList>
    </citation>
    <scope>NUCLEOTIDE SEQUENCE [LARGE SCALE GENOMIC DNA]</scope>
    <source>
        <strain evidence="1 2">ACAM 450</strain>
    </source>
</reference>
<evidence type="ECO:0000313" key="1">
    <source>
        <dbReference type="EMBL" id="TXE05140.1"/>
    </source>
</evidence>
<proteinExistence type="predicted"/>
<dbReference type="AlphaFoldDB" id="A0A5C7A9L3"/>
<dbReference type="OrthoDB" id="826338at2"/>
<dbReference type="EMBL" id="VORW01000019">
    <property type="protein sequence ID" value="TXE05140.1"/>
    <property type="molecule type" value="Genomic_DNA"/>
</dbReference>
<gene>
    <name evidence="1" type="ORF">ESV85_18160</name>
</gene>